<evidence type="ECO:0000313" key="3">
    <source>
        <dbReference type="Proteomes" id="UP001152795"/>
    </source>
</evidence>
<dbReference type="Pfam" id="PF03009">
    <property type="entry name" value="GDPD"/>
    <property type="match status" value="1"/>
</dbReference>
<dbReference type="InterPro" id="IPR030395">
    <property type="entry name" value="GP_PDE_dom"/>
</dbReference>
<dbReference type="PANTHER" id="PTHR46211:SF14">
    <property type="entry name" value="GLYCEROPHOSPHODIESTER PHOSPHODIESTERASE"/>
    <property type="match status" value="1"/>
</dbReference>
<evidence type="ECO:0000313" key="2">
    <source>
        <dbReference type="EMBL" id="CAB4023984.1"/>
    </source>
</evidence>
<name>A0A6S7J1W9_PARCT</name>
<dbReference type="GO" id="GO:0006629">
    <property type="term" value="P:lipid metabolic process"/>
    <property type="evidence" value="ECO:0007669"/>
    <property type="project" value="InterPro"/>
</dbReference>
<dbReference type="Gene3D" id="3.20.20.190">
    <property type="entry name" value="Phosphatidylinositol (PI) phosphodiesterase"/>
    <property type="match status" value="1"/>
</dbReference>
<protein>
    <submittedName>
        <fullName evidence="2">Glycerophosphoryl diester phosphodiesterase</fullName>
    </submittedName>
</protein>
<dbReference type="Proteomes" id="UP001152795">
    <property type="component" value="Unassembled WGS sequence"/>
</dbReference>
<dbReference type="OrthoDB" id="197419at2759"/>
<feature type="domain" description="GP-PDE" evidence="1">
    <location>
        <begin position="8"/>
        <end position="137"/>
    </location>
</feature>
<dbReference type="EMBL" id="CACRXK020012778">
    <property type="protein sequence ID" value="CAB4023984.1"/>
    <property type="molecule type" value="Genomic_DNA"/>
</dbReference>
<proteinExistence type="predicted"/>
<comment type="caution">
    <text evidence="2">The sequence shown here is derived from an EMBL/GenBank/DDBJ whole genome shotgun (WGS) entry which is preliminary data.</text>
</comment>
<dbReference type="AlphaFoldDB" id="A0A6S7J1W9"/>
<accession>A0A6S7J1W9</accession>
<dbReference type="GO" id="GO:0008081">
    <property type="term" value="F:phosphoric diester hydrolase activity"/>
    <property type="evidence" value="ECO:0007669"/>
    <property type="project" value="InterPro"/>
</dbReference>
<keyword evidence="3" id="KW-1185">Reference proteome</keyword>
<dbReference type="SUPFAM" id="SSF51695">
    <property type="entry name" value="PLC-like phosphodiesterases"/>
    <property type="match status" value="1"/>
</dbReference>
<reference evidence="2" key="1">
    <citation type="submission" date="2020-04" db="EMBL/GenBank/DDBJ databases">
        <authorList>
            <person name="Alioto T."/>
            <person name="Alioto T."/>
            <person name="Gomez Garrido J."/>
        </authorList>
    </citation>
    <scope>NUCLEOTIDE SEQUENCE</scope>
    <source>
        <strain evidence="2">A484AB</strain>
    </source>
</reference>
<organism evidence="2 3">
    <name type="scientific">Paramuricea clavata</name>
    <name type="common">Red gorgonian</name>
    <name type="synonym">Violescent sea-whip</name>
    <dbReference type="NCBI Taxonomy" id="317549"/>
    <lineage>
        <taxon>Eukaryota</taxon>
        <taxon>Metazoa</taxon>
        <taxon>Cnidaria</taxon>
        <taxon>Anthozoa</taxon>
        <taxon>Octocorallia</taxon>
        <taxon>Malacalcyonacea</taxon>
        <taxon>Plexauridae</taxon>
        <taxon>Paramuricea</taxon>
    </lineage>
</organism>
<gene>
    <name evidence="2" type="ORF">PACLA_8A059214</name>
</gene>
<dbReference type="InterPro" id="IPR017946">
    <property type="entry name" value="PLC-like_Pdiesterase_TIM-brl"/>
</dbReference>
<sequence>MPVLLCYLKKLTGENHQITEMTYDEIKKLKIKKQLIYGDRVYNYTKTEKIPLLEDLLKMMKDSGLLMILEMKPSDVPYNFKHSQETGVEVAKMVKRFGLEKQVVLSSFNPFILYYARKELIVNTCFLVQKEYWNDKVYMSASKADLGHLEGLKDCVKNISNSEYGKFILETPAVVKAIGASSLDMDYDIYNNPKYSNDTYAMFKKNYGPEFSYGAWTIYKLKFNEKQLDDSEKKIKNLIDNGAGRLYTDDIPRLLTKLGRPVRKNSASLAVNYITIPRFIITVLLVFSLIE</sequence>
<dbReference type="PANTHER" id="PTHR46211">
    <property type="entry name" value="GLYCEROPHOSPHORYL DIESTER PHOSPHODIESTERASE"/>
    <property type="match status" value="1"/>
</dbReference>
<evidence type="ECO:0000259" key="1">
    <source>
        <dbReference type="Pfam" id="PF03009"/>
    </source>
</evidence>